<dbReference type="GO" id="GO:0016837">
    <property type="term" value="F:carbon-oxygen lyase activity, acting on polysaccharides"/>
    <property type="evidence" value="ECO:0007669"/>
    <property type="project" value="TreeGrafter"/>
</dbReference>
<evidence type="ECO:0000256" key="1">
    <source>
        <dbReference type="ARBA" id="ARBA00004613"/>
    </source>
</evidence>
<dbReference type="GO" id="GO:0005576">
    <property type="term" value="C:extracellular region"/>
    <property type="evidence" value="ECO:0007669"/>
    <property type="project" value="UniProtKB-SubCell"/>
</dbReference>
<dbReference type="InterPro" id="IPR006626">
    <property type="entry name" value="PbH1"/>
</dbReference>
<evidence type="ECO:0000256" key="3">
    <source>
        <dbReference type="ARBA" id="ARBA00022729"/>
    </source>
</evidence>
<dbReference type="InterPro" id="IPR052052">
    <property type="entry name" value="Polysaccharide_Lyase_9"/>
</dbReference>
<dbReference type="InterPro" id="IPR012334">
    <property type="entry name" value="Pectin_lyas_fold"/>
</dbReference>
<keyword evidence="6" id="KW-1185">Reference proteome</keyword>
<keyword evidence="2" id="KW-0964">Secreted</keyword>
<gene>
    <name evidence="5" type="ORF">A3860_32630</name>
</gene>
<name>A0A1V9FQD3_9BACT</name>
<dbReference type="AlphaFoldDB" id="A0A1V9FQD3"/>
<accession>A0A1V9FQD3</accession>
<dbReference type="PANTHER" id="PTHR40088">
    <property type="entry name" value="PECTATE LYASE (EUROFUNG)"/>
    <property type="match status" value="1"/>
</dbReference>
<comment type="caution">
    <text evidence="5">The sequence shown here is derived from an EMBL/GenBank/DDBJ whole genome shotgun (WGS) entry which is preliminary data.</text>
</comment>
<dbReference type="EMBL" id="LVYD01000060">
    <property type="protein sequence ID" value="OQP60564.1"/>
    <property type="molecule type" value="Genomic_DNA"/>
</dbReference>
<evidence type="ECO:0000313" key="6">
    <source>
        <dbReference type="Proteomes" id="UP000192796"/>
    </source>
</evidence>
<reference evidence="5 6" key="1">
    <citation type="submission" date="2016-03" db="EMBL/GenBank/DDBJ databases">
        <title>Niastella vici sp. nov., isolated from farmland soil.</title>
        <authorList>
            <person name="Chen L."/>
            <person name="Wang D."/>
            <person name="Yang S."/>
            <person name="Wang G."/>
        </authorList>
    </citation>
    <scope>NUCLEOTIDE SEQUENCE [LARGE SCALE GENOMIC DNA]</scope>
    <source>
        <strain evidence="5 6">DJ57</strain>
    </source>
</reference>
<keyword evidence="3" id="KW-0732">Signal</keyword>
<evidence type="ECO:0000313" key="5">
    <source>
        <dbReference type="EMBL" id="OQP60564.1"/>
    </source>
</evidence>
<proteinExistence type="predicted"/>
<dbReference type="Gene3D" id="2.160.20.10">
    <property type="entry name" value="Single-stranded right-handed beta-helix, Pectin lyase-like"/>
    <property type="match status" value="1"/>
</dbReference>
<dbReference type="PANTHER" id="PTHR40088:SF2">
    <property type="entry name" value="SECRETED SUGAR HYDROLASE"/>
    <property type="match status" value="1"/>
</dbReference>
<comment type="subcellular location">
    <subcellularLocation>
        <location evidence="1">Secreted</location>
    </subcellularLocation>
</comment>
<dbReference type="SMART" id="SM00710">
    <property type="entry name" value="PbH1"/>
    <property type="match status" value="7"/>
</dbReference>
<organism evidence="5 6">
    <name type="scientific">Niastella vici</name>
    <dbReference type="NCBI Taxonomy" id="1703345"/>
    <lineage>
        <taxon>Bacteria</taxon>
        <taxon>Pseudomonadati</taxon>
        <taxon>Bacteroidota</taxon>
        <taxon>Chitinophagia</taxon>
        <taxon>Chitinophagales</taxon>
        <taxon>Chitinophagaceae</taxon>
        <taxon>Niastella</taxon>
    </lineage>
</organism>
<feature type="domain" description="DUF1565" evidence="4">
    <location>
        <begin position="50"/>
        <end position="89"/>
    </location>
</feature>
<evidence type="ECO:0000256" key="2">
    <source>
        <dbReference type="ARBA" id="ARBA00022525"/>
    </source>
</evidence>
<dbReference type="RefSeq" id="WP_081152663.1">
    <property type="nucleotide sequence ID" value="NZ_LVYD01000060.1"/>
</dbReference>
<dbReference type="Pfam" id="PF07602">
    <property type="entry name" value="DUF1565"/>
    <property type="match status" value="1"/>
</dbReference>
<dbReference type="InterPro" id="IPR011459">
    <property type="entry name" value="DUF1565"/>
</dbReference>
<sequence>MLTILDHTCGKTLRTTAFLCVLAAAACSKKSSPSSETTNTATGYYVSPDGSDGNTGTINNPLRSINTALSKVLPGDTVFVRGGTYSEKIVFPKSGRLDKYITLKAYAGEKPVIDGTGLSVVGKEALVTLRNNSFIIFEGFDVCNFKSATPWVNANGILVDQGSKNIQLKKNRIYNIEHNVKPDDGRSGHGIEIIGNTDVMMKNILVEENEIHDCNTGYSENLTINGYVDSFIIRKNKIYNAENIGIDAAGGYSANTNAAYNYARNGLISENELYNIDMTTGPIGGAHGHGAIGIYVDGARNIIVERNKVHECDRGIGIVSENDAYPTSNCIVRNNFVYNSWRTGIYLGGYLNYTSGGTNDCYVVNNTLYYNNIETGAFGEIEGEIRLTERCNNNVIKNNLVYARPTDVFVHKYTTTGTNNIVDNNLYYTTGTAGWIWNGTAYADFAAWKTACGGDAGSTYGIDPLLLNTALPDLHLQNGSPAKNTGVIIDATIQGDRDIDGNPRIVNNKISKGAQQ</sequence>
<dbReference type="SUPFAM" id="SSF51126">
    <property type="entry name" value="Pectin lyase-like"/>
    <property type="match status" value="1"/>
</dbReference>
<dbReference type="STRING" id="1703345.A3860_32630"/>
<dbReference type="Proteomes" id="UP000192796">
    <property type="component" value="Unassembled WGS sequence"/>
</dbReference>
<evidence type="ECO:0000259" key="4">
    <source>
        <dbReference type="Pfam" id="PF07602"/>
    </source>
</evidence>
<dbReference type="OrthoDB" id="9795486at2"/>
<protein>
    <recommendedName>
        <fullName evidence="4">DUF1565 domain-containing protein</fullName>
    </recommendedName>
</protein>
<dbReference type="InterPro" id="IPR011050">
    <property type="entry name" value="Pectin_lyase_fold/virulence"/>
</dbReference>